<evidence type="ECO:0000256" key="3">
    <source>
        <dbReference type="ARBA" id="ARBA00023002"/>
    </source>
</evidence>
<dbReference type="SUPFAM" id="SSF51197">
    <property type="entry name" value="Clavaminate synthase-like"/>
    <property type="match status" value="2"/>
</dbReference>
<comment type="caution">
    <text evidence="7">The sequence shown here is derived from an EMBL/GenBank/DDBJ whole genome shotgun (WGS) entry which is preliminary data.</text>
</comment>
<keyword evidence="3 5" id="KW-0560">Oxidoreductase</keyword>
<dbReference type="Pfam" id="PF03171">
    <property type="entry name" value="2OG-FeII_Oxy"/>
    <property type="match status" value="2"/>
</dbReference>
<keyword evidence="2 5" id="KW-0479">Metal-binding</keyword>
<dbReference type="EMBL" id="JAGGNH010000010">
    <property type="protein sequence ID" value="KAJ0961960.1"/>
    <property type="molecule type" value="Genomic_DNA"/>
</dbReference>
<evidence type="ECO:0000256" key="4">
    <source>
        <dbReference type="ARBA" id="ARBA00023004"/>
    </source>
</evidence>
<dbReference type="InterPro" id="IPR005123">
    <property type="entry name" value="Oxoglu/Fe-dep_dioxygenase_dom"/>
</dbReference>
<dbReference type="AlphaFoldDB" id="A0A9D5BWL5"/>
<reference evidence="7" key="1">
    <citation type="submission" date="2021-03" db="EMBL/GenBank/DDBJ databases">
        <authorList>
            <person name="Li Z."/>
            <person name="Yang C."/>
        </authorList>
    </citation>
    <scope>NUCLEOTIDE SEQUENCE</scope>
    <source>
        <strain evidence="7">Dzin_1.0</strain>
        <tissue evidence="7">Leaf</tissue>
    </source>
</reference>
<dbReference type="GO" id="GO:0016491">
    <property type="term" value="F:oxidoreductase activity"/>
    <property type="evidence" value="ECO:0007669"/>
    <property type="project" value="UniProtKB-KW"/>
</dbReference>
<accession>A0A9D5BWL5</accession>
<keyword evidence="8" id="KW-1185">Reference proteome</keyword>
<feature type="domain" description="Fe2OG dioxygenase" evidence="6">
    <location>
        <begin position="220"/>
        <end position="337"/>
    </location>
</feature>
<dbReference type="GO" id="GO:0046872">
    <property type="term" value="F:metal ion binding"/>
    <property type="evidence" value="ECO:0007669"/>
    <property type="project" value="UniProtKB-KW"/>
</dbReference>
<dbReference type="PROSITE" id="PS51471">
    <property type="entry name" value="FE2OG_OXY"/>
    <property type="match status" value="2"/>
</dbReference>
<evidence type="ECO:0000256" key="1">
    <source>
        <dbReference type="ARBA" id="ARBA00008056"/>
    </source>
</evidence>
<evidence type="ECO:0000313" key="8">
    <source>
        <dbReference type="Proteomes" id="UP001085076"/>
    </source>
</evidence>
<organism evidence="7 8">
    <name type="scientific">Dioscorea zingiberensis</name>
    <dbReference type="NCBI Taxonomy" id="325984"/>
    <lineage>
        <taxon>Eukaryota</taxon>
        <taxon>Viridiplantae</taxon>
        <taxon>Streptophyta</taxon>
        <taxon>Embryophyta</taxon>
        <taxon>Tracheophyta</taxon>
        <taxon>Spermatophyta</taxon>
        <taxon>Magnoliopsida</taxon>
        <taxon>Liliopsida</taxon>
        <taxon>Dioscoreales</taxon>
        <taxon>Dioscoreaceae</taxon>
        <taxon>Dioscorea</taxon>
    </lineage>
</organism>
<gene>
    <name evidence="7" type="ORF">J5N97_029788</name>
</gene>
<evidence type="ECO:0000256" key="5">
    <source>
        <dbReference type="RuleBase" id="RU003682"/>
    </source>
</evidence>
<dbReference type="InterPro" id="IPR026992">
    <property type="entry name" value="DIOX_N"/>
</dbReference>
<dbReference type="InterPro" id="IPR027443">
    <property type="entry name" value="IPNS-like_sf"/>
</dbReference>
<proteinExistence type="inferred from homology"/>
<dbReference type="Gene3D" id="2.60.120.330">
    <property type="entry name" value="B-lactam Antibiotic, Isopenicillin N Synthase, Chain"/>
    <property type="match status" value="2"/>
</dbReference>
<name>A0A9D5BWL5_9LILI</name>
<sequence length="400" mass="44999">MAEVVMSSESWARSVPSENVQGLAQEMGDTCMEIPERYIRPELDVGVTAICDDDDDDDDDEGGSDDKVPIIDMKRLLDRNFSLEESAKLHSACMDWGFFQVVNHGVSDEVIEKVKVDLEEFFKLPLKEKEVFAPLPGGLQGYGQKLVLNEEKLEWQDMMFLITQPPHARNFTFWPTSPPTFRSTLDKYSTELKSVSRCLFDAIAKNLGLNPEVLCGIFKDHQRMRMNYYPPCPKANQVLGINPHTDAGGLTLLLQVRDVQGLQIKRRGKWLPVEPLDVNIGDALEILTNGKSTLERFSLELKRVLKSLFEVIGMKLKLKPEVISRVLSEYQGLRMHYYPPCPKASKVLGLNPHSDVGILTLLLQVGDVQGLQIKKNGKWLSVEAIQHALVVNVGDVLEVL</sequence>
<dbReference type="InterPro" id="IPR044861">
    <property type="entry name" value="IPNS-like_FE2OG_OXY"/>
</dbReference>
<keyword evidence="4 5" id="KW-0408">Iron</keyword>
<dbReference type="FunFam" id="2.60.120.330:FF:000001">
    <property type="entry name" value="Protein SRG1"/>
    <property type="match status" value="1"/>
</dbReference>
<comment type="similarity">
    <text evidence="1 5">Belongs to the iron/ascorbate-dependent oxidoreductase family.</text>
</comment>
<dbReference type="Proteomes" id="UP001085076">
    <property type="component" value="Miscellaneous, Linkage group lg10"/>
</dbReference>
<dbReference type="OrthoDB" id="288590at2759"/>
<evidence type="ECO:0000313" key="7">
    <source>
        <dbReference type="EMBL" id="KAJ0961960.1"/>
    </source>
</evidence>
<evidence type="ECO:0000256" key="2">
    <source>
        <dbReference type="ARBA" id="ARBA00022723"/>
    </source>
</evidence>
<reference evidence="7" key="2">
    <citation type="journal article" date="2022" name="Hortic Res">
        <title>The genome of Dioscorea zingiberensis sheds light on the biosynthesis, origin and evolution of the medicinally important diosgenin saponins.</title>
        <authorList>
            <person name="Li Y."/>
            <person name="Tan C."/>
            <person name="Li Z."/>
            <person name="Guo J."/>
            <person name="Li S."/>
            <person name="Chen X."/>
            <person name="Wang C."/>
            <person name="Dai X."/>
            <person name="Yang H."/>
            <person name="Song W."/>
            <person name="Hou L."/>
            <person name="Xu J."/>
            <person name="Tong Z."/>
            <person name="Xu A."/>
            <person name="Yuan X."/>
            <person name="Wang W."/>
            <person name="Yang Q."/>
            <person name="Chen L."/>
            <person name="Sun Z."/>
            <person name="Wang K."/>
            <person name="Pan B."/>
            <person name="Chen J."/>
            <person name="Bao Y."/>
            <person name="Liu F."/>
            <person name="Qi X."/>
            <person name="Gang D.R."/>
            <person name="Wen J."/>
            <person name="Li J."/>
        </authorList>
    </citation>
    <scope>NUCLEOTIDE SEQUENCE</scope>
    <source>
        <strain evidence="7">Dzin_1.0</strain>
    </source>
</reference>
<dbReference type="InterPro" id="IPR050295">
    <property type="entry name" value="Plant_2OG-oxidoreductases"/>
</dbReference>
<dbReference type="Pfam" id="PF14226">
    <property type="entry name" value="DIOX_N"/>
    <property type="match status" value="1"/>
</dbReference>
<evidence type="ECO:0000259" key="6">
    <source>
        <dbReference type="PROSITE" id="PS51471"/>
    </source>
</evidence>
<protein>
    <recommendedName>
        <fullName evidence="6">Fe2OG dioxygenase domain-containing protein</fullName>
    </recommendedName>
</protein>
<feature type="domain" description="Fe2OG dioxygenase" evidence="6">
    <location>
        <begin position="329"/>
        <end position="400"/>
    </location>
</feature>
<dbReference type="PANTHER" id="PTHR47991">
    <property type="entry name" value="OXOGLUTARATE/IRON-DEPENDENT DIOXYGENASE"/>
    <property type="match status" value="1"/>
</dbReference>